<feature type="compositionally biased region" description="Basic and acidic residues" evidence="1">
    <location>
        <begin position="20"/>
        <end position="29"/>
    </location>
</feature>
<dbReference type="OrthoDB" id="2122982at2759"/>
<evidence type="ECO:0000313" key="2">
    <source>
        <dbReference type="EMBL" id="VDN16690.1"/>
    </source>
</evidence>
<organism evidence="2 3">
    <name type="scientific">Dibothriocephalus latus</name>
    <name type="common">Fish tapeworm</name>
    <name type="synonym">Diphyllobothrium latum</name>
    <dbReference type="NCBI Taxonomy" id="60516"/>
    <lineage>
        <taxon>Eukaryota</taxon>
        <taxon>Metazoa</taxon>
        <taxon>Spiralia</taxon>
        <taxon>Lophotrochozoa</taxon>
        <taxon>Platyhelminthes</taxon>
        <taxon>Cestoda</taxon>
        <taxon>Eucestoda</taxon>
        <taxon>Diphyllobothriidea</taxon>
        <taxon>Diphyllobothriidae</taxon>
        <taxon>Dibothriocephalus</taxon>
    </lineage>
</organism>
<name>A0A3P7LU03_DIBLA</name>
<gene>
    <name evidence="2" type="ORF">DILT_LOCUS12521</name>
</gene>
<protein>
    <submittedName>
        <fullName evidence="2">Uncharacterized protein</fullName>
    </submittedName>
</protein>
<accession>A0A3P7LU03</accession>
<dbReference type="AlphaFoldDB" id="A0A3P7LU03"/>
<reference evidence="2 3" key="1">
    <citation type="submission" date="2018-11" db="EMBL/GenBank/DDBJ databases">
        <authorList>
            <consortium name="Pathogen Informatics"/>
        </authorList>
    </citation>
    <scope>NUCLEOTIDE SEQUENCE [LARGE SCALE GENOMIC DNA]</scope>
</reference>
<keyword evidence="3" id="KW-1185">Reference proteome</keyword>
<sequence>MHPSVATGIPGRSTPSLSRSAEEQATSRELKRLQHELQAMREQVRYSRYFMCFLLPSRSSSF</sequence>
<dbReference type="EMBL" id="UYRU01066737">
    <property type="protein sequence ID" value="VDN16690.1"/>
    <property type="molecule type" value="Genomic_DNA"/>
</dbReference>
<dbReference type="Proteomes" id="UP000281553">
    <property type="component" value="Unassembled WGS sequence"/>
</dbReference>
<evidence type="ECO:0000256" key="1">
    <source>
        <dbReference type="SAM" id="MobiDB-lite"/>
    </source>
</evidence>
<feature type="region of interest" description="Disordered" evidence="1">
    <location>
        <begin position="1"/>
        <end position="29"/>
    </location>
</feature>
<proteinExistence type="predicted"/>
<evidence type="ECO:0000313" key="3">
    <source>
        <dbReference type="Proteomes" id="UP000281553"/>
    </source>
</evidence>